<name>A0A1D7ZWF9_LIMFE</name>
<evidence type="ECO:0000313" key="9">
    <source>
        <dbReference type="Proteomes" id="UP000094714"/>
    </source>
</evidence>
<evidence type="ECO:0000256" key="5">
    <source>
        <dbReference type="PROSITE-ProRule" id="PRU00560"/>
    </source>
</evidence>
<evidence type="ECO:0000256" key="4">
    <source>
        <dbReference type="ARBA" id="ARBA00022840"/>
    </source>
</evidence>
<dbReference type="GO" id="GO:0043138">
    <property type="term" value="F:3'-5' DNA helicase activity"/>
    <property type="evidence" value="ECO:0007669"/>
    <property type="project" value="TreeGrafter"/>
</dbReference>
<dbReference type="AlphaFoldDB" id="A0A1D7ZWF9"/>
<evidence type="ECO:0000256" key="1">
    <source>
        <dbReference type="ARBA" id="ARBA00022741"/>
    </source>
</evidence>
<gene>
    <name evidence="8" type="ORF">LACFE_CDS0683</name>
</gene>
<sequence length="774" mass="88425">MDFTQKGAIDLTDATQAREQAHLDQVIDRIKAAEQEASQKIQSAKKDIDTISGDFNEIRMNTTTYSGMMDTAMSVRAQQQLLDERENSWQHAADRLETFRRLEAKPYFARIDFTEEAGQTPETIYIGLASFADSPDHFLVYDWRAPISSIYYEGELGEVSYDTPDGQQTVNVKLKRQFQIEDGVIVTLYDTAETVTDQMLLAALNNHSSTKMKSIVTTIQRTQNRIIRNTDADLLFVQGAAGSGKTAAVLQRVAWLLYRYRGNLNSSQVILFSPNQLFNDYIDQVLPELGEHNMVQLTYYQYVNRRVPRLQVASIQERFDADQEGVNARASQLLTSLTYFNAVTRYAKRLGRDGHLRFKNLMFNKKAFFSKDKIAELYYSFNQNYNLGNRLDATKQELLKMLNRRISGEMRSKWVEERIQTLSKEELDVIYHEYGGEFKDEEAENKYLARRIVMEAFKPIKKAIDHNRWMNINAQYIHLLRVTPKLVKLADFGLTEDEWAGYVDDQLAALKEKRMSANGISVYLYLYDLLTGKRGQREIRFVFVDEVQDYDAFQLAYLKFCFPKARFTLLGDLNQAIFTHNNARSLLQQLGTMFEPEKTKVIQLTRSYRSTKQITNFTKAILKDGEAIEAFEREGELPRVLTAPSEEDAVNQVVATLAKYQADHDTTAIITKTLTDAEKITALLKEAGQAVTLIQTENQRLAQGTIVVPSYLAKGLEFDAVIVWDANQAKYQGDAERQLVYTICSRAMHALTVTSVGPVTDLIGQIPGELYQTK</sequence>
<keyword evidence="3 5" id="KW-0347">Helicase</keyword>
<dbReference type="PANTHER" id="PTHR11070">
    <property type="entry name" value="UVRD / RECB / PCRA DNA HELICASE FAMILY MEMBER"/>
    <property type="match status" value="1"/>
</dbReference>
<dbReference type="SUPFAM" id="SSF52540">
    <property type="entry name" value="P-loop containing nucleoside triphosphate hydrolases"/>
    <property type="match status" value="1"/>
</dbReference>
<proteinExistence type="predicted"/>
<keyword evidence="6" id="KW-0175">Coiled coil</keyword>
<dbReference type="GO" id="GO:0016787">
    <property type="term" value="F:hydrolase activity"/>
    <property type="evidence" value="ECO:0007669"/>
    <property type="project" value="UniProtKB-UniRule"/>
</dbReference>
<evidence type="ECO:0000256" key="3">
    <source>
        <dbReference type="ARBA" id="ARBA00022806"/>
    </source>
</evidence>
<dbReference type="InterPro" id="IPR048228">
    <property type="entry name" value="HelD_bacillota"/>
</dbReference>
<dbReference type="InterPro" id="IPR014016">
    <property type="entry name" value="UvrD-like_ATP-bd"/>
</dbReference>
<dbReference type="NCBIfam" id="NF041464">
    <property type="entry name" value="HelD_BACSU"/>
    <property type="match status" value="1"/>
</dbReference>
<keyword evidence="1 5" id="KW-0547">Nucleotide-binding</keyword>
<dbReference type="PANTHER" id="PTHR11070:SF17">
    <property type="entry name" value="DNA HELICASE IV"/>
    <property type="match status" value="1"/>
</dbReference>
<evidence type="ECO:0000256" key="2">
    <source>
        <dbReference type="ARBA" id="ARBA00022801"/>
    </source>
</evidence>
<keyword evidence="2 5" id="KW-0378">Hydrolase</keyword>
<dbReference type="Pfam" id="PF13538">
    <property type="entry name" value="UvrD_C_2"/>
    <property type="match status" value="1"/>
</dbReference>
<dbReference type="PROSITE" id="PS51198">
    <property type="entry name" value="UVRD_HELICASE_ATP_BIND"/>
    <property type="match status" value="1"/>
</dbReference>
<organism evidence="8 9">
    <name type="scientific">Limosilactobacillus fermentum</name>
    <name type="common">Lactobacillus fermentum</name>
    <dbReference type="NCBI Taxonomy" id="1613"/>
    <lineage>
        <taxon>Bacteria</taxon>
        <taxon>Bacillati</taxon>
        <taxon>Bacillota</taxon>
        <taxon>Bacilli</taxon>
        <taxon>Lactobacillales</taxon>
        <taxon>Lactobacillaceae</taxon>
        <taxon>Limosilactobacillus</taxon>
    </lineage>
</organism>
<dbReference type="GO" id="GO:0005524">
    <property type="term" value="F:ATP binding"/>
    <property type="evidence" value="ECO:0007669"/>
    <property type="project" value="UniProtKB-UniRule"/>
</dbReference>
<dbReference type="Proteomes" id="UP000094714">
    <property type="component" value="Chromosome"/>
</dbReference>
<feature type="binding site" evidence="5">
    <location>
        <begin position="239"/>
        <end position="246"/>
    </location>
    <ligand>
        <name>ATP</name>
        <dbReference type="ChEBI" id="CHEBI:30616"/>
    </ligand>
</feature>
<dbReference type="GO" id="GO:0000725">
    <property type="term" value="P:recombinational repair"/>
    <property type="evidence" value="ECO:0007669"/>
    <property type="project" value="TreeGrafter"/>
</dbReference>
<dbReference type="InterPro" id="IPR000212">
    <property type="entry name" value="DNA_helicase_UvrD/REP"/>
</dbReference>
<accession>A0A1D7ZWF9</accession>
<dbReference type="GO" id="GO:0003677">
    <property type="term" value="F:DNA binding"/>
    <property type="evidence" value="ECO:0007669"/>
    <property type="project" value="InterPro"/>
</dbReference>
<dbReference type="Pfam" id="PF00580">
    <property type="entry name" value="UvrD-helicase"/>
    <property type="match status" value="1"/>
</dbReference>
<evidence type="ECO:0000256" key="6">
    <source>
        <dbReference type="SAM" id="Coils"/>
    </source>
</evidence>
<dbReference type="PATRIC" id="fig|1613.112.peg.717"/>
<feature type="coiled-coil region" evidence="6">
    <location>
        <begin position="16"/>
        <end position="47"/>
    </location>
</feature>
<protein>
    <submittedName>
        <fullName evidence="8">DNA helicase</fullName>
        <ecNumber evidence="8">3.6.4.12</ecNumber>
    </submittedName>
</protein>
<dbReference type="InterPro" id="IPR013986">
    <property type="entry name" value="DExx_box_DNA_helicase_dom_sf"/>
</dbReference>
<reference evidence="8 9" key="1">
    <citation type="submission" date="2016-09" db="EMBL/GenBank/DDBJ databases">
        <title>Genome Sequence of the Lactobacillus fermentum strain NCC2970 (CNCM I-5068).</title>
        <authorList>
            <person name="Barretto C."/>
            <person name="Ngom-Bru C."/>
            <person name="Genevaz A."/>
            <person name="Fournier C."/>
            <person name="Moine D."/>
            <person name="Kassam M."/>
            <person name="Iltis A."/>
            <person name="Sagory-Zalkind P."/>
            <person name="Faucherand G."/>
            <person name="Descombes P."/>
            <person name="Duboux S."/>
        </authorList>
    </citation>
    <scope>NUCLEOTIDE SEQUENCE [LARGE SCALE GENOMIC DNA]</scope>
    <source>
        <strain evidence="8 9">NCC2970</strain>
    </source>
</reference>
<dbReference type="EC" id="3.6.4.12" evidence="8"/>
<dbReference type="InterPro" id="IPR027785">
    <property type="entry name" value="UvrD-like_helicase_C"/>
</dbReference>
<feature type="domain" description="UvrD-like helicase ATP-binding" evidence="7">
    <location>
        <begin position="218"/>
        <end position="611"/>
    </location>
</feature>
<dbReference type="InterPro" id="IPR027417">
    <property type="entry name" value="P-loop_NTPase"/>
</dbReference>
<dbReference type="EMBL" id="CP017151">
    <property type="protein sequence ID" value="AOR74149.1"/>
    <property type="molecule type" value="Genomic_DNA"/>
</dbReference>
<dbReference type="Gene3D" id="1.10.10.160">
    <property type="match status" value="1"/>
</dbReference>
<dbReference type="Gene3D" id="3.40.50.300">
    <property type="entry name" value="P-loop containing nucleotide triphosphate hydrolases"/>
    <property type="match status" value="3"/>
</dbReference>
<evidence type="ECO:0000313" key="8">
    <source>
        <dbReference type="EMBL" id="AOR74149.1"/>
    </source>
</evidence>
<evidence type="ECO:0000259" key="7">
    <source>
        <dbReference type="PROSITE" id="PS51198"/>
    </source>
</evidence>
<keyword evidence="4 5" id="KW-0067">ATP-binding</keyword>
<dbReference type="GO" id="GO:0005829">
    <property type="term" value="C:cytosol"/>
    <property type="evidence" value="ECO:0007669"/>
    <property type="project" value="TreeGrafter"/>
</dbReference>